<evidence type="ECO:0000313" key="4">
    <source>
        <dbReference type="Proteomes" id="UP000749559"/>
    </source>
</evidence>
<keyword evidence="4" id="KW-1185">Reference proteome</keyword>
<dbReference type="Pfam" id="PF02545">
    <property type="entry name" value="Maf"/>
    <property type="match status" value="1"/>
</dbReference>
<evidence type="ECO:0000256" key="1">
    <source>
        <dbReference type="ARBA" id="ARBA00001968"/>
    </source>
</evidence>
<dbReference type="AlphaFoldDB" id="A0A8J1XLC2"/>
<dbReference type="SUPFAM" id="SSF52972">
    <property type="entry name" value="ITPase-like"/>
    <property type="match status" value="1"/>
</dbReference>
<keyword evidence="2" id="KW-0378">Hydrolase</keyword>
<proteinExistence type="inferred from homology"/>
<evidence type="ECO:0000256" key="2">
    <source>
        <dbReference type="ARBA" id="ARBA00022801"/>
    </source>
</evidence>
<dbReference type="InterPro" id="IPR029001">
    <property type="entry name" value="ITPase-like_fam"/>
</dbReference>
<reference evidence="3" key="1">
    <citation type="submission" date="2022-03" db="EMBL/GenBank/DDBJ databases">
        <authorList>
            <person name="Martin C."/>
        </authorList>
    </citation>
    <scope>NUCLEOTIDE SEQUENCE</scope>
</reference>
<dbReference type="HAMAP" id="MF_00528">
    <property type="entry name" value="Maf"/>
    <property type="match status" value="1"/>
</dbReference>
<comment type="cofactor">
    <cofactor evidence="1">
        <name>a divalent metal cation</name>
        <dbReference type="ChEBI" id="CHEBI:60240"/>
    </cofactor>
</comment>
<dbReference type="PIRSF" id="PIRSF006305">
    <property type="entry name" value="Maf"/>
    <property type="match status" value="1"/>
</dbReference>
<dbReference type="PANTHER" id="PTHR43213">
    <property type="entry name" value="BIFUNCTIONAL DTTP/UTP PYROPHOSPHATASE/METHYLTRANSFERASE PROTEIN-RELATED"/>
    <property type="match status" value="1"/>
</dbReference>
<accession>A0A8J1XLC2</accession>
<organism evidence="3 4">
    <name type="scientific">Owenia fusiformis</name>
    <name type="common">Polychaete worm</name>
    <dbReference type="NCBI Taxonomy" id="6347"/>
    <lineage>
        <taxon>Eukaryota</taxon>
        <taxon>Metazoa</taxon>
        <taxon>Spiralia</taxon>
        <taxon>Lophotrochozoa</taxon>
        <taxon>Annelida</taxon>
        <taxon>Polychaeta</taxon>
        <taxon>Sedentaria</taxon>
        <taxon>Canalipalpata</taxon>
        <taxon>Sabellida</taxon>
        <taxon>Oweniida</taxon>
        <taxon>Oweniidae</taxon>
        <taxon>Owenia</taxon>
    </lineage>
</organism>
<dbReference type="CDD" id="cd00555">
    <property type="entry name" value="Maf"/>
    <property type="match status" value="1"/>
</dbReference>
<name>A0A8J1XLC2_OWEFU</name>
<dbReference type="EMBL" id="CAIIXF020000002">
    <property type="protein sequence ID" value="CAH1777018.1"/>
    <property type="molecule type" value="Genomic_DNA"/>
</dbReference>
<dbReference type="NCBIfam" id="TIGR00172">
    <property type="entry name" value="maf"/>
    <property type="match status" value="1"/>
</dbReference>
<dbReference type="PANTHER" id="PTHR43213:SF5">
    <property type="entry name" value="BIFUNCTIONAL DTTP_UTP PYROPHOSPHATASE_METHYLTRANSFERASE PROTEIN-RELATED"/>
    <property type="match status" value="1"/>
</dbReference>
<dbReference type="GO" id="GO:0047429">
    <property type="term" value="F:nucleoside triphosphate diphosphatase activity"/>
    <property type="evidence" value="ECO:0007669"/>
    <property type="project" value="InterPro"/>
</dbReference>
<evidence type="ECO:0000313" key="3">
    <source>
        <dbReference type="EMBL" id="CAH1777018.1"/>
    </source>
</evidence>
<comment type="caution">
    <text evidence="3">The sequence shown here is derived from an EMBL/GenBank/DDBJ whole genome shotgun (WGS) entry which is preliminary data.</text>
</comment>
<dbReference type="Gene3D" id="3.90.950.10">
    <property type="match status" value="1"/>
</dbReference>
<dbReference type="Proteomes" id="UP000749559">
    <property type="component" value="Unassembled WGS sequence"/>
</dbReference>
<dbReference type="OrthoDB" id="10267058at2759"/>
<protein>
    <submittedName>
        <fullName evidence="3">Uncharacterized protein</fullName>
    </submittedName>
</protein>
<dbReference type="InterPro" id="IPR003697">
    <property type="entry name" value="Maf-like"/>
</dbReference>
<sequence>MLEPLLPMLLKKTIVLASESPRRVEILKKVGLKFKAVPSKFEENLDKAAFKHPYEYAKATAKGKALDVFKSYSENTENCDEIPDVIIAADTVVTLDDTIYGKPEDDKDAFEMLTRFSGRTQTVYTGVCIIYNQADNCSTDNKGADQINTFHDATDVTFSTMTSDVIQGYIDTGEPMGKAGGYGIQGIGGSLVESIHGDYYNVMGFPLNHFCRHLQEYLQNQTIA</sequence>
<gene>
    <name evidence="3" type="ORF">OFUS_LOCUS4134</name>
</gene>